<evidence type="ECO:0000313" key="4">
    <source>
        <dbReference type="Proteomes" id="UP000469558"/>
    </source>
</evidence>
<name>A0A8T9BR26_9HELO</name>
<accession>A0A8T9BR26</accession>
<dbReference type="PANTHER" id="PTHR21310:SF58">
    <property type="entry name" value="AMINOGLYCOSIDE PHOSPHOTRANSFERASE DOMAIN-CONTAINING PROTEIN"/>
    <property type="match status" value="1"/>
</dbReference>
<dbReference type="AlphaFoldDB" id="A0A8T9BR26"/>
<protein>
    <recommendedName>
        <fullName evidence="2">Aminoglycoside phosphotransferase domain-containing protein</fullName>
    </recommendedName>
</protein>
<dbReference type="InterPro" id="IPR051678">
    <property type="entry name" value="AGP_Transferase"/>
</dbReference>
<dbReference type="SUPFAM" id="SSF56112">
    <property type="entry name" value="Protein kinase-like (PK-like)"/>
    <property type="match status" value="1"/>
</dbReference>
<dbReference type="Pfam" id="PF01636">
    <property type="entry name" value="APH"/>
    <property type="match status" value="1"/>
</dbReference>
<dbReference type="InterPro" id="IPR011009">
    <property type="entry name" value="Kinase-like_dom_sf"/>
</dbReference>
<dbReference type="PANTHER" id="PTHR21310">
    <property type="entry name" value="AMINOGLYCOSIDE PHOSPHOTRANSFERASE-RELATED-RELATED"/>
    <property type="match status" value="1"/>
</dbReference>
<feature type="domain" description="Aminoglycoside phosphotransferase" evidence="2">
    <location>
        <begin position="340"/>
        <end position="534"/>
    </location>
</feature>
<dbReference type="Gene3D" id="3.90.1200.10">
    <property type="match status" value="1"/>
</dbReference>
<proteinExistence type="predicted"/>
<comment type="caution">
    <text evidence="3">The sequence shown here is derived from an EMBL/GenBank/DDBJ whole genome shotgun (WGS) entry which is preliminary data.</text>
</comment>
<dbReference type="InterPro" id="IPR002575">
    <property type="entry name" value="Aminoglycoside_PTrfase"/>
</dbReference>
<sequence length="568" mass="64009">MASVSGDTVIEALLLIENAKLPHPSAPLLASYITEALHPRLAADYVLKLCHAGHHQRTGLLSLVSDWNYLVESILQRGCSPQKPDAETQAAIVRRDGARCCITGKTGRFGDPLVIVPVSKPPLAGLMTSIRYARCLFHSPYRDWWLAYAQNPDDMYPYHNHWLVRKSAATAFAQCFIKLDRLQPSMIEYEAMHVYLGLIDKPLELEGCFPLLGDHSRSRIQKVDARFLGTQARLCKSFRWLEIAKQVALDQEARTTPSKNHAKGSKKGLERDKKNNPSLGGLLGSVCLAVWLVVPARARVAAYKLLRKAGDYLYGAPDATAQVRRLPFGLYLKYLGDPDGFRNEFNALQIVRRYTSIPVPRPLDVVSIPSTSSDPFYSYDAYLLTTRVPGTCLSLCEDMFSDQDAAAFVAQMQDFLTQLRAIPKTVSPEYAICNTLGGAIRDPRINNGNPVGPFVNEESFSQLLRNPDEQSRRGHDIVFTHADLNPRNILVDRVVKPDGTRGWEITGIVDWENSGHYPAYWDLTKSLFEAFRMPLRWRDMMLGVYRRFGDFEGEVEVEKRSWEEGDYI</sequence>
<organism evidence="3 4">
    <name type="scientific">Lachnellula suecica</name>
    <dbReference type="NCBI Taxonomy" id="602035"/>
    <lineage>
        <taxon>Eukaryota</taxon>
        <taxon>Fungi</taxon>
        <taxon>Dikarya</taxon>
        <taxon>Ascomycota</taxon>
        <taxon>Pezizomycotina</taxon>
        <taxon>Leotiomycetes</taxon>
        <taxon>Helotiales</taxon>
        <taxon>Lachnaceae</taxon>
        <taxon>Lachnellula</taxon>
    </lineage>
</organism>
<feature type="region of interest" description="Disordered" evidence="1">
    <location>
        <begin position="252"/>
        <end position="274"/>
    </location>
</feature>
<dbReference type="OrthoDB" id="3250044at2759"/>
<evidence type="ECO:0000256" key="1">
    <source>
        <dbReference type="SAM" id="MobiDB-lite"/>
    </source>
</evidence>
<gene>
    <name evidence="3" type="ORF">LSUE1_G009591</name>
</gene>
<evidence type="ECO:0000259" key="2">
    <source>
        <dbReference type="Pfam" id="PF01636"/>
    </source>
</evidence>
<dbReference type="EMBL" id="QGMK01002887">
    <property type="protein sequence ID" value="TVY55426.1"/>
    <property type="molecule type" value="Genomic_DNA"/>
</dbReference>
<evidence type="ECO:0000313" key="3">
    <source>
        <dbReference type="EMBL" id="TVY55426.1"/>
    </source>
</evidence>
<keyword evidence="4" id="KW-1185">Reference proteome</keyword>
<dbReference type="Proteomes" id="UP000469558">
    <property type="component" value="Unassembled WGS sequence"/>
</dbReference>
<reference evidence="3 4" key="1">
    <citation type="submission" date="2018-05" db="EMBL/GenBank/DDBJ databases">
        <title>Genome sequencing and assembly of the regulated plant pathogen Lachnellula willkommii and related sister species for the development of diagnostic species identification markers.</title>
        <authorList>
            <person name="Giroux E."/>
            <person name="Bilodeau G."/>
        </authorList>
    </citation>
    <scope>NUCLEOTIDE SEQUENCE [LARGE SCALE GENOMIC DNA]</scope>
    <source>
        <strain evidence="3 4">CBS 268.59</strain>
    </source>
</reference>